<dbReference type="Proteomes" id="UP000008558">
    <property type="component" value="Chromosome"/>
</dbReference>
<accession>A9NHA1</accession>
<keyword evidence="2" id="KW-1185">Reference proteome</keyword>
<protein>
    <submittedName>
        <fullName evidence="1">Uncharacterized protein</fullName>
    </submittedName>
</protein>
<dbReference type="HOGENOM" id="CLU_2091456_0_0_14"/>
<sequence length="116" mass="13420">MFFVVIISFVDSLMLYSDASEDTSHNKKTLLSNKVSLLNSKKILPNYVKRIKNFKSNHSIDEFKNIIDKVKIIDALTFEIKLSLVNLESINYFVTHSTISIKIGNLMKEIKYYIVL</sequence>
<organism evidence="1 2">
    <name type="scientific">Acholeplasma laidlawii (strain PG-8A)</name>
    <dbReference type="NCBI Taxonomy" id="441768"/>
    <lineage>
        <taxon>Bacteria</taxon>
        <taxon>Bacillati</taxon>
        <taxon>Mycoplasmatota</taxon>
        <taxon>Mollicutes</taxon>
        <taxon>Acholeplasmatales</taxon>
        <taxon>Acholeplasmataceae</taxon>
        <taxon>Acholeplasma</taxon>
    </lineage>
</organism>
<gene>
    <name evidence="1" type="ordered locus">ACL_1121</name>
</gene>
<evidence type="ECO:0000313" key="2">
    <source>
        <dbReference type="Proteomes" id="UP000008558"/>
    </source>
</evidence>
<proteinExistence type="predicted"/>
<dbReference type="EMBL" id="CP000896">
    <property type="protein sequence ID" value="ABX81731.1"/>
    <property type="molecule type" value="Genomic_DNA"/>
</dbReference>
<evidence type="ECO:0000313" key="1">
    <source>
        <dbReference type="EMBL" id="ABX81731.1"/>
    </source>
</evidence>
<dbReference type="AlphaFoldDB" id="A9NHA1"/>
<dbReference type="KEGG" id="acl:ACL_1121"/>
<name>A9NHA1_ACHLI</name>
<reference evidence="1 2" key="1">
    <citation type="journal article" date="2011" name="J. Bacteriol.">
        <title>Complete genome and proteome of Acholeplasma laidlawii.</title>
        <authorList>
            <person name="Lazarev V.N."/>
            <person name="Levitskii S.A."/>
            <person name="Basovskii Y.I."/>
            <person name="Chukin M.M."/>
            <person name="Akopian T.A."/>
            <person name="Vereshchagin V.V."/>
            <person name="Kostrjukova E.S."/>
            <person name="Kovaleva G.Y."/>
            <person name="Kazanov M.D."/>
            <person name="Malko D.B."/>
            <person name="Vitreschak A.G."/>
            <person name="Sernova N.V."/>
            <person name="Gelfand M.S."/>
            <person name="Demina I.A."/>
            <person name="Serebryakova M.V."/>
            <person name="Galyamina M.A."/>
            <person name="Vtyurin N.N."/>
            <person name="Rogov S.I."/>
            <person name="Alexeev D.G."/>
            <person name="Ladygina V.G."/>
            <person name="Govorun V.M."/>
        </authorList>
    </citation>
    <scope>NUCLEOTIDE SEQUENCE [LARGE SCALE GENOMIC DNA]</scope>
    <source>
        <strain evidence="1 2">PG-8A</strain>
    </source>
</reference>